<evidence type="ECO:0000259" key="2">
    <source>
        <dbReference type="SMART" id="SM00892"/>
    </source>
</evidence>
<evidence type="ECO:0000259" key="1">
    <source>
        <dbReference type="SMART" id="SM00477"/>
    </source>
</evidence>
<feature type="domain" description="ENPP1-3/EXOG-like endonuclease/phosphodiesterase" evidence="1">
    <location>
        <begin position="170"/>
        <end position="384"/>
    </location>
</feature>
<keyword evidence="3" id="KW-0540">Nuclease</keyword>
<dbReference type="GO" id="GO:0016787">
    <property type="term" value="F:hydrolase activity"/>
    <property type="evidence" value="ECO:0007669"/>
    <property type="project" value="InterPro"/>
</dbReference>
<dbReference type="GO" id="GO:0003676">
    <property type="term" value="F:nucleic acid binding"/>
    <property type="evidence" value="ECO:0007669"/>
    <property type="project" value="InterPro"/>
</dbReference>
<dbReference type="Pfam" id="PF01223">
    <property type="entry name" value="Endonuclease_NS"/>
    <property type="match status" value="1"/>
</dbReference>
<name>A0AA47N1I0_MERPO</name>
<dbReference type="InterPro" id="IPR044929">
    <property type="entry name" value="DNA/RNA_non-sp_Endonuclease_sf"/>
</dbReference>
<dbReference type="InterPro" id="IPR039015">
    <property type="entry name" value="ENDOD1"/>
</dbReference>
<dbReference type="InterPro" id="IPR044925">
    <property type="entry name" value="His-Me_finger_sf"/>
</dbReference>
<dbReference type="GO" id="GO:0046872">
    <property type="term" value="F:metal ion binding"/>
    <property type="evidence" value="ECO:0007669"/>
    <property type="project" value="InterPro"/>
</dbReference>
<comment type="caution">
    <text evidence="3">The sequence shown here is derived from an EMBL/GenBank/DDBJ whole genome shotgun (WGS) entry which is preliminary data.</text>
</comment>
<evidence type="ECO:0000313" key="3">
    <source>
        <dbReference type="EMBL" id="KAK0150115.1"/>
    </source>
</evidence>
<sequence>MCWARRTLSTTLHSRELGRSLAATDFRHLGQVGLVEQVGLVGGGDPRSLAAQQPVMHARQKWCPHSRMTGSRNSARHTGQVSSDCSSSSAWISFAMPSAPRLRCAMPLMEMLHGPMGAPRLLLLAGLIGLVVGEVGDFSPCLRFFYKGVPPTGVTGAGRYAPVCQRFQNQYRFASLYDRQRRAPLYSAYLLTPAAGKRPRINWMYEPQLASSRANPEMTDFPKDANISQNVRESQAVPLDYTNSTYTKGHLNPSLHHHDTADRKATFTLTNIVPQKSGSNAGTWARLEGEGFCLGPAHVVTGALPYAWGERWINNRVAVPEYMWSAYCCPSYNASLPKWTRPFFPAYAAVGRNDPQSGQDIVPVDPKAKIAVRGYDVRRMSLAVLEDILRQRLAPHITLFQGQCG</sequence>
<reference evidence="3" key="1">
    <citation type="journal article" date="2023" name="Front. Mar. Sci.">
        <title>A new Merluccius polli reference genome to investigate the effects of global change in West African waters.</title>
        <authorList>
            <person name="Mateo J.L."/>
            <person name="Blanco-Fernandez C."/>
            <person name="Garcia-Vazquez E."/>
            <person name="Machado-Schiaffino G."/>
        </authorList>
    </citation>
    <scope>NUCLEOTIDE SEQUENCE</scope>
    <source>
        <strain evidence="3">C29</strain>
        <tissue evidence="3">Fin</tissue>
    </source>
</reference>
<feature type="domain" description="DNA/RNA non-specific endonuclease/pyrophosphatase/phosphodiesterase" evidence="2">
    <location>
        <begin position="169"/>
        <end position="368"/>
    </location>
</feature>
<accession>A0AA47N1I0</accession>
<dbReference type="AlphaFoldDB" id="A0AA47N1I0"/>
<dbReference type="SUPFAM" id="SSF54060">
    <property type="entry name" value="His-Me finger endonucleases"/>
    <property type="match status" value="1"/>
</dbReference>
<keyword evidence="3" id="KW-0378">Hydrolase</keyword>
<dbReference type="GO" id="GO:0004519">
    <property type="term" value="F:endonuclease activity"/>
    <property type="evidence" value="ECO:0007669"/>
    <property type="project" value="UniProtKB-KW"/>
</dbReference>
<dbReference type="EMBL" id="JAOPHQ010001616">
    <property type="protein sequence ID" value="KAK0150115.1"/>
    <property type="molecule type" value="Genomic_DNA"/>
</dbReference>
<protein>
    <submittedName>
        <fullName evidence="3">Endonuclease domain-containing 1 protein</fullName>
    </submittedName>
</protein>
<dbReference type="PANTHER" id="PTHR21472">
    <property type="entry name" value="ENDONUCLEASE DOMAIN-CONTAINING 1 PROTEIN ENDOD1"/>
    <property type="match status" value="1"/>
</dbReference>
<dbReference type="SMART" id="SM00477">
    <property type="entry name" value="NUC"/>
    <property type="match status" value="1"/>
</dbReference>
<dbReference type="Gene3D" id="3.40.570.10">
    <property type="entry name" value="Extracellular Endonuclease, subunit A"/>
    <property type="match status" value="1"/>
</dbReference>
<gene>
    <name evidence="3" type="primary">ENDOD1_0</name>
    <name evidence="3" type="ORF">N1851_009120</name>
</gene>
<dbReference type="Proteomes" id="UP001174136">
    <property type="component" value="Unassembled WGS sequence"/>
</dbReference>
<evidence type="ECO:0000313" key="4">
    <source>
        <dbReference type="Proteomes" id="UP001174136"/>
    </source>
</evidence>
<dbReference type="SMART" id="SM00892">
    <property type="entry name" value="Endonuclease_NS"/>
    <property type="match status" value="1"/>
</dbReference>
<dbReference type="InterPro" id="IPR020821">
    <property type="entry name" value="ENPP1-3/EXOG-like_nuc-like"/>
</dbReference>
<keyword evidence="4" id="KW-1185">Reference proteome</keyword>
<dbReference type="InterPro" id="IPR001604">
    <property type="entry name" value="Endo_G_ENPP1-like_dom"/>
</dbReference>
<proteinExistence type="predicted"/>
<dbReference type="PANTHER" id="PTHR21472:SF18">
    <property type="entry name" value="ENDONUCLEASE DOMAIN-CONTAINING 1 PROTEIN"/>
    <property type="match status" value="1"/>
</dbReference>
<organism evidence="3 4">
    <name type="scientific">Merluccius polli</name>
    <name type="common">Benguela hake</name>
    <name type="synonym">Merluccius cadenati</name>
    <dbReference type="NCBI Taxonomy" id="89951"/>
    <lineage>
        <taxon>Eukaryota</taxon>
        <taxon>Metazoa</taxon>
        <taxon>Chordata</taxon>
        <taxon>Craniata</taxon>
        <taxon>Vertebrata</taxon>
        <taxon>Euteleostomi</taxon>
        <taxon>Actinopterygii</taxon>
        <taxon>Neopterygii</taxon>
        <taxon>Teleostei</taxon>
        <taxon>Neoteleostei</taxon>
        <taxon>Acanthomorphata</taxon>
        <taxon>Zeiogadaria</taxon>
        <taxon>Gadariae</taxon>
        <taxon>Gadiformes</taxon>
        <taxon>Gadoidei</taxon>
        <taxon>Merlucciidae</taxon>
        <taxon>Merluccius</taxon>
    </lineage>
</organism>
<keyword evidence="3" id="KW-0255">Endonuclease</keyword>